<evidence type="ECO:0000256" key="1">
    <source>
        <dbReference type="ARBA" id="ARBA00022898"/>
    </source>
</evidence>
<comment type="function">
    <text evidence="2">Pyridoxal 5'-phosphate (PLP)-binding protein, which is involved in PLP homeostasis.</text>
</comment>
<dbReference type="InterPro" id="IPR011078">
    <property type="entry name" value="PyrdxlP_homeostasis"/>
</dbReference>
<dbReference type="EMBL" id="FMSV02000529">
    <property type="protein sequence ID" value="SEH07368.1"/>
    <property type="molecule type" value="Genomic_DNA"/>
</dbReference>
<name>A0A1H6FBA4_9GAMM</name>
<dbReference type="CDD" id="cd06824">
    <property type="entry name" value="PLPDE_III_Yggs_like"/>
    <property type="match status" value="1"/>
</dbReference>
<dbReference type="PANTHER" id="PTHR10146:SF14">
    <property type="entry name" value="PYRIDOXAL PHOSPHATE HOMEOSTASIS PROTEIN"/>
    <property type="match status" value="1"/>
</dbReference>
<dbReference type="Proteomes" id="UP000236724">
    <property type="component" value="Unassembled WGS sequence"/>
</dbReference>
<dbReference type="PANTHER" id="PTHR10146">
    <property type="entry name" value="PROLINE SYNTHETASE CO-TRANSCRIBED BACTERIAL HOMOLOG PROTEIN"/>
    <property type="match status" value="1"/>
</dbReference>
<evidence type="ECO:0000256" key="3">
    <source>
        <dbReference type="PIRSR" id="PIRSR004848-1"/>
    </source>
</evidence>
<evidence type="ECO:0000313" key="7">
    <source>
        <dbReference type="Proteomes" id="UP000236724"/>
    </source>
</evidence>
<reference evidence="6 7" key="1">
    <citation type="submission" date="2016-10" db="EMBL/GenBank/DDBJ databases">
        <authorList>
            <person name="de Groot N.N."/>
        </authorList>
    </citation>
    <scope>NUCLEOTIDE SEQUENCE [LARGE SCALE GENOMIC DNA]</scope>
    <source>
        <strain evidence="6">MBHS1</strain>
    </source>
</reference>
<dbReference type="PIRSF" id="PIRSF004848">
    <property type="entry name" value="YBL036c_PLPDEIII"/>
    <property type="match status" value="1"/>
</dbReference>
<dbReference type="AlphaFoldDB" id="A0A1H6FBA4"/>
<comment type="cofactor">
    <cofactor evidence="3">
        <name>pyridoxal 5'-phosphate</name>
        <dbReference type="ChEBI" id="CHEBI:597326"/>
    </cofactor>
</comment>
<organism evidence="6 7">
    <name type="scientific">Candidatus Venteria ishoeyi</name>
    <dbReference type="NCBI Taxonomy" id="1899563"/>
    <lineage>
        <taxon>Bacteria</taxon>
        <taxon>Pseudomonadati</taxon>
        <taxon>Pseudomonadota</taxon>
        <taxon>Gammaproteobacteria</taxon>
        <taxon>Thiotrichales</taxon>
        <taxon>Thiotrichaceae</taxon>
        <taxon>Venteria</taxon>
    </lineage>
</organism>
<evidence type="ECO:0000256" key="2">
    <source>
        <dbReference type="HAMAP-Rule" id="MF_02087"/>
    </source>
</evidence>
<feature type="modified residue" description="N6-(pyridoxal phosphate)lysine" evidence="2 3">
    <location>
        <position position="36"/>
    </location>
</feature>
<comment type="similarity">
    <text evidence="2 4">Belongs to the pyridoxal phosphate-binding protein YggS/PROSC family.</text>
</comment>
<dbReference type="HAMAP" id="MF_02087">
    <property type="entry name" value="PLP_homeostasis"/>
    <property type="match status" value="1"/>
</dbReference>
<gene>
    <name evidence="6" type="ORF">MBHS_03243</name>
</gene>
<dbReference type="InterPro" id="IPR001608">
    <property type="entry name" value="Ala_racemase_N"/>
</dbReference>
<keyword evidence="1 2" id="KW-0663">Pyridoxal phosphate</keyword>
<dbReference type="GO" id="GO:0030170">
    <property type="term" value="F:pyridoxal phosphate binding"/>
    <property type="evidence" value="ECO:0007669"/>
    <property type="project" value="UniProtKB-UniRule"/>
</dbReference>
<evidence type="ECO:0000313" key="6">
    <source>
        <dbReference type="EMBL" id="SEH07368.1"/>
    </source>
</evidence>
<sequence>MNNIAQRLQQVRERITQTATKWQRNPADIQLLAVSKTHPATAIKSAATQGQRCFGENYLQDALPKIESLKNAGYDLEWHFIGAMQSNKTRPIATHFDWVETLSSLKHAQRLHQQRPPHLAPLNVCLQVNISHEPQKSGINPAELETLASAVSQLPRLRLRGLMALPASADTLEQQRLPFARLFHLFTELKSQGFALDTLSMGMSADLEAAIAEGATQVRIGTAIFGPRIKK</sequence>
<proteinExistence type="inferred from homology"/>
<dbReference type="Gene3D" id="3.20.20.10">
    <property type="entry name" value="Alanine racemase"/>
    <property type="match status" value="1"/>
</dbReference>
<feature type="domain" description="Alanine racemase N-terminal" evidence="5">
    <location>
        <begin position="8"/>
        <end position="227"/>
    </location>
</feature>
<dbReference type="SUPFAM" id="SSF51419">
    <property type="entry name" value="PLP-binding barrel"/>
    <property type="match status" value="1"/>
</dbReference>
<dbReference type="OrthoDB" id="9804072at2"/>
<protein>
    <recommendedName>
        <fullName evidence="2">Pyridoxal phosphate homeostasis protein</fullName>
        <shortName evidence="2">PLP homeostasis protein</shortName>
    </recommendedName>
</protein>
<dbReference type="InterPro" id="IPR029066">
    <property type="entry name" value="PLP-binding_barrel"/>
</dbReference>
<accession>A0A1H6FBA4</accession>
<dbReference type="Pfam" id="PF01168">
    <property type="entry name" value="Ala_racemase_N"/>
    <property type="match status" value="1"/>
</dbReference>
<keyword evidence="7" id="KW-1185">Reference proteome</keyword>
<evidence type="ECO:0000259" key="5">
    <source>
        <dbReference type="Pfam" id="PF01168"/>
    </source>
</evidence>
<evidence type="ECO:0000256" key="4">
    <source>
        <dbReference type="RuleBase" id="RU004514"/>
    </source>
</evidence>
<dbReference type="FunFam" id="3.20.20.10:FF:000018">
    <property type="entry name" value="Pyridoxal phosphate homeostasis protein"/>
    <property type="match status" value="1"/>
</dbReference>
<dbReference type="RefSeq" id="WP_103921029.1">
    <property type="nucleotide sequence ID" value="NZ_FMSV02000529.1"/>
</dbReference>
<dbReference type="NCBIfam" id="TIGR00044">
    <property type="entry name" value="YggS family pyridoxal phosphate-dependent enzyme"/>
    <property type="match status" value="1"/>
</dbReference>